<reference evidence="2" key="1">
    <citation type="journal article" date="2007" name="FEMS Microbiol. Ecol.">
        <title>Prevalence and distribution of nucleotide sequences typical for pMEA-like accessory genetic elements in the genus Amycolatopsis.</title>
        <authorList>
            <person name="te Poele E.M."/>
            <person name="Habets M.N."/>
            <person name="Tan G.Y."/>
            <person name="Ward A.C."/>
            <person name="Goodfellow M."/>
            <person name="Bolhuis H."/>
            <person name="Dijkhuizen L."/>
        </authorList>
    </citation>
    <scope>NUCLEOTIDE SEQUENCE</scope>
    <source>
        <plasmid evidence="2">pMEA100</plasmid>
    </source>
</reference>
<reference evidence="2" key="2">
    <citation type="journal article" date="2008" name="Plasmid">
        <title>Actinomycete integrative and conjugative pMEA-like elements of Amycolatopsis and Saccharopolyspora decoded.</title>
        <authorList>
            <person name="Te Poele E.M."/>
            <person name="Samborskyy M."/>
            <person name="Oliynyk M."/>
            <person name="Leadlay P.F."/>
            <person name="Bolhuis H."/>
            <person name="Dijkhuizen L."/>
        </authorList>
    </citation>
    <scope>NUCLEOTIDE SEQUENCE</scope>
    <source>
        <plasmid evidence="2">pMEA100</plasmid>
    </source>
</reference>
<name>B2XSE0_AMYMD</name>
<gene>
    <name evidence="2" type="ORF">amp122</name>
</gene>
<feature type="region of interest" description="Disordered" evidence="1">
    <location>
        <begin position="118"/>
        <end position="247"/>
    </location>
</feature>
<proteinExistence type="predicted"/>
<feature type="compositionally biased region" description="Basic and acidic residues" evidence="1">
    <location>
        <begin position="149"/>
        <end position="177"/>
    </location>
</feature>
<keyword evidence="2" id="KW-0614">Plasmid</keyword>
<protein>
    <submittedName>
        <fullName evidence="2">Uncharacterized protein</fullName>
    </submittedName>
</protein>
<sequence>MGRGRARPHLVARRWWVLLAGGPGQQWLSTVVTVRVIVTCFDPSARLRAACAGFPPAGAAARGARPRSRWCSRGHPHHGQGVGGVAGGAGAGLVGGPPDHHREGAVLARPGRAEHRIAGRGGVGVGEPAQPEGLRVGPVRDGQLQSRRGGADHRRRDRGAGDTDGDDRAGGVGEHGRGVHAQAGVHVGGGGLGRRQKLGHDSGTVLSEQRQRGWRRRAAQGIRWPAARPGEEQQRRPRHVAEPGIRG</sequence>
<dbReference type="AlphaFoldDB" id="B2XSE0"/>
<feature type="compositionally biased region" description="Basic and acidic residues" evidence="1">
    <location>
        <begin position="229"/>
        <end position="241"/>
    </location>
</feature>
<geneLocation type="plasmid" evidence="2">
    <name>pMEA100</name>
</geneLocation>
<evidence type="ECO:0000256" key="1">
    <source>
        <dbReference type="SAM" id="MobiDB-lite"/>
    </source>
</evidence>
<evidence type="ECO:0000313" key="2">
    <source>
        <dbReference type="EMBL" id="ABX56698.1"/>
    </source>
</evidence>
<organism evidence="2">
    <name type="scientific">Amycolatopsis mediterranei</name>
    <name type="common">Nocardia mediterranei</name>
    <dbReference type="NCBI Taxonomy" id="33910"/>
    <lineage>
        <taxon>Bacteria</taxon>
        <taxon>Bacillati</taxon>
        <taxon>Actinomycetota</taxon>
        <taxon>Actinomycetes</taxon>
        <taxon>Pseudonocardiales</taxon>
        <taxon>Pseudonocardiaceae</taxon>
        <taxon>Amycolatopsis</taxon>
    </lineage>
</organism>
<dbReference type="EMBL" id="EU149765">
    <property type="protein sequence ID" value="ABX56698.1"/>
    <property type="molecule type" value="Genomic_DNA"/>
</dbReference>
<accession>B2XSE0</accession>